<proteinExistence type="predicted"/>
<protein>
    <submittedName>
        <fullName evidence="2">Uncharacterized protein</fullName>
    </submittedName>
</protein>
<comment type="caution">
    <text evidence="2">The sequence shown here is derived from an EMBL/GenBank/DDBJ whole genome shotgun (WGS) entry which is preliminary data.</text>
</comment>
<evidence type="ECO:0000313" key="3">
    <source>
        <dbReference type="EMBL" id="GLS64796.1"/>
    </source>
</evidence>
<dbReference type="Proteomes" id="UP000321960">
    <property type="component" value="Unassembled WGS sequence"/>
</dbReference>
<evidence type="ECO:0000313" key="4">
    <source>
        <dbReference type="Proteomes" id="UP000321960"/>
    </source>
</evidence>
<dbReference type="EMBL" id="BSPK01000053">
    <property type="protein sequence ID" value="GLS64796.1"/>
    <property type="molecule type" value="Genomic_DNA"/>
</dbReference>
<evidence type="ECO:0000313" key="2">
    <source>
        <dbReference type="EMBL" id="GEP04517.1"/>
    </source>
</evidence>
<dbReference type="EMBL" id="BJZU01000048">
    <property type="protein sequence ID" value="GEP04517.1"/>
    <property type="molecule type" value="Genomic_DNA"/>
</dbReference>
<organism evidence="2 4">
    <name type="scientific">Methylobacterium oxalidis</name>
    <dbReference type="NCBI Taxonomy" id="944322"/>
    <lineage>
        <taxon>Bacteria</taxon>
        <taxon>Pseudomonadati</taxon>
        <taxon>Pseudomonadota</taxon>
        <taxon>Alphaproteobacteria</taxon>
        <taxon>Hyphomicrobiales</taxon>
        <taxon>Methylobacteriaceae</taxon>
        <taxon>Methylobacterium</taxon>
    </lineage>
</organism>
<dbReference type="AlphaFoldDB" id="A0A512J3F4"/>
<evidence type="ECO:0000256" key="1">
    <source>
        <dbReference type="SAM" id="MobiDB-lite"/>
    </source>
</evidence>
<dbReference type="Proteomes" id="UP001156856">
    <property type="component" value="Unassembled WGS sequence"/>
</dbReference>
<name>A0A512J3F4_9HYPH</name>
<gene>
    <name evidence="3" type="ORF">GCM10007888_31770</name>
    <name evidence="2" type="ORF">MOX02_25550</name>
</gene>
<keyword evidence="5" id="KW-1185">Reference proteome</keyword>
<dbReference type="RefSeq" id="WP_147026144.1">
    <property type="nucleotide sequence ID" value="NZ_BJZU01000048.1"/>
</dbReference>
<reference evidence="2 4" key="3">
    <citation type="submission" date="2019-07" db="EMBL/GenBank/DDBJ databases">
        <title>Whole genome shotgun sequence of Methylobacterium oxalidis NBRC 107715.</title>
        <authorList>
            <person name="Hosoyama A."/>
            <person name="Uohara A."/>
            <person name="Ohji S."/>
            <person name="Ichikawa N."/>
        </authorList>
    </citation>
    <scope>NUCLEOTIDE SEQUENCE [LARGE SCALE GENOMIC DNA]</scope>
    <source>
        <strain evidence="2 4">NBRC 107715</strain>
    </source>
</reference>
<sequence length="100" mass="10151">MPLESWITPEETAALAAEAAARIDAALTGHAATDRDAYWASVRKAYNTPYNDPAPRERPAPVEAPAPAPDLPAAASPLPGLPAPAVIAGLGAPPAEIHAA</sequence>
<reference evidence="3" key="1">
    <citation type="journal article" date="2014" name="Int. J. Syst. Evol. Microbiol.">
        <title>Complete genome of a new Firmicutes species belonging to the dominant human colonic microbiota ('Ruminococcus bicirculans') reveals two chromosomes and a selective capacity to utilize plant glucans.</title>
        <authorList>
            <consortium name="NISC Comparative Sequencing Program"/>
            <person name="Wegmann U."/>
            <person name="Louis P."/>
            <person name="Goesmann A."/>
            <person name="Henrissat B."/>
            <person name="Duncan S.H."/>
            <person name="Flint H.J."/>
        </authorList>
    </citation>
    <scope>NUCLEOTIDE SEQUENCE</scope>
    <source>
        <strain evidence="3">NBRC 107715</strain>
    </source>
</reference>
<accession>A0A512J3F4</accession>
<reference evidence="3" key="4">
    <citation type="submission" date="2023-01" db="EMBL/GenBank/DDBJ databases">
        <title>Draft genome sequence of Methylobacterium oxalidis strain NBRC 107715.</title>
        <authorList>
            <person name="Sun Q."/>
            <person name="Mori K."/>
        </authorList>
    </citation>
    <scope>NUCLEOTIDE SEQUENCE</scope>
    <source>
        <strain evidence="3">NBRC 107715</strain>
    </source>
</reference>
<feature type="region of interest" description="Disordered" evidence="1">
    <location>
        <begin position="48"/>
        <end position="78"/>
    </location>
</feature>
<reference evidence="5" key="2">
    <citation type="journal article" date="2019" name="Int. J. Syst. Evol. Microbiol.">
        <title>The Global Catalogue of Microorganisms (GCM) 10K type strain sequencing project: providing services to taxonomists for standard genome sequencing and annotation.</title>
        <authorList>
            <consortium name="The Broad Institute Genomics Platform"/>
            <consortium name="The Broad Institute Genome Sequencing Center for Infectious Disease"/>
            <person name="Wu L."/>
            <person name="Ma J."/>
        </authorList>
    </citation>
    <scope>NUCLEOTIDE SEQUENCE [LARGE SCALE GENOMIC DNA]</scope>
    <source>
        <strain evidence="5">NBRC 107715</strain>
    </source>
</reference>
<evidence type="ECO:0000313" key="5">
    <source>
        <dbReference type="Proteomes" id="UP001156856"/>
    </source>
</evidence>